<dbReference type="PANTHER" id="PTHR31559">
    <property type="entry name" value="PYRIDOXAL 5'-PHOSPHATE SYNTHASE SUBUNIT SNO"/>
    <property type="match status" value="1"/>
</dbReference>
<sequence>MSLLIDSYGMHEPLVDFGKSNPVMGTCAGLIMMAKTVHDERIKSLGFLDIVVDRNAYGRQIESATEVVQYTFNSNHKLELSTTLIRAPKISELGDNLHVIGKFNGSPVAVLSGHHLGLSFHPELDGIDIFHKILFDPDSQVYYKKINQAYAA</sequence>
<evidence type="ECO:0000313" key="2">
    <source>
        <dbReference type="EMBL" id="SVA02934.1"/>
    </source>
</evidence>
<gene>
    <name evidence="2" type="ORF">METZ01_LOCUS55788</name>
</gene>
<dbReference type="GO" id="GO:0005829">
    <property type="term" value="C:cytosol"/>
    <property type="evidence" value="ECO:0007669"/>
    <property type="project" value="TreeGrafter"/>
</dbReference>
<evidence type="ECO:0000256" key="1">
    <source>
        <dbReference type="ARBA" id="ARBA00022962"/>
    </source>
</evidence>
<dbReference type="PIRSF" id="PIRSF005639">
    <property type="entry name" value="Glut_amidoT_SNO"/>
    <property type="match status" value="1"/>
</dbReference>
<dbReference type="AlphaFoldDB" id="A0A381SHI0"/>
<dbReference type="InterPro" id="IPR029062">
    <property type="entry name" value="Class_I_gatase-like"/>
</dbReference>
<dbReference type="EMBL" id="UINC01003057">
    <property type="protein sequence ID" value="SVA02934.1"/>
    <property type="molecule type" value="Genomic_DNA"/>
</dbReference>
<dbReference type="Gene3D" id="3.40.50.880">
    <property type="match status" value="1"/>
</dbReference>
<accession>A0A381SHI0</accession>
<proteinExistence type="predicted"/>
<keyword evidence="1" id="KW-0315">Glutamine amidotransferase</keyword>
<dbReference type="Pfam" id="PF01174">
    <property type="entry name" value="SNO"/>
    <property type="match status" value="1"/>
</dbReference>
<protein>
    <recommendedName>
        <fullName evidence="3">Glutaminase</fullName>
    </recommendedName>
</protein>
<dbReference type="InterPro" id="IPR002161">
    <property type="entry name" value="PdxT/SNO"/>
</dbReference>
<name>A0A381SHI0_9ZZZZ</name>
<dbReference type="GO" id="GO:0042823">
    <property type="term" value="P:pyridoxal phosphate biosynthetic process"/>
    <property type="evidence" value="ECO:0007669"/>
    <property type="project" value="InterPro"/>
</dbReference>
<dbReference type="NCBIfam" id="TIGR03800">
    <property type="entry name" value="PLP_synth_Pdx2"/>
    <property type="match status" value="1"/>
</dbReference>
<dbReference type="SUPFAM" id="SSF52317">
    <property type="entry name" value="Class I glutamine amidotransferase-like"/>
    <property type="match status" value="1"/>
</dbReference>
<reference evidence="2" key="1">
    <citation type="submission" date="2018-05" db="EMBL/GenBank/DDBJ databases">
        <authorList>
            <person name="Lanie J.A."/>
            <person name="Ng W.-L."/>
            <person name="Kazmierczak K.M."/>
            <person name="Andrzejewski T.M."/>
            <person name="Davidsen T.M."/>
            <person name="Wayne K.J."/>
            <person name="Tettelin H."/>
            <person name="Glass J.I."/>
            <person name="Rusch D."/>
            <person name="Podicherti R."/>
            <person name="Tsui H.-C.T."/>
            <person name="Winkler M.E."/>
        </authorList>
    </citation>
    <scope>NUCLEOTIDE SEQUENCE</scope>
</reference>
<dbReference type="GO" id="GO:0004359">
    <property type="term" value="F:glutaminase activity"/>
    <property type="evidence" value="ECO:0007669"/>
    <property type="project" value="InterPro"/>
</dbReference>
<dbReference type="GO" id="GO:0008614">
    <property type="term" value="P:pyridoxine metabolic process"/>
    <property type="evidence" value="ECO:0007669"/>
    <property type="project" value="TreeGrafter"/>
</dbReference>
<dbReference type="PANTHER" id="PTHR31559:SF0">
    <property type="entry name" value="PYRIDOXAL 5'-PHOSPHATE SYNTHASE SUBUNIT SNO1-RELATED"/>
    <property type="match status" value="1"/>
</dbReference>
<organism evidence="2">
    <name type="scientific">marine metagenome</name>
    <dbReference type="NCBI Taxonomy" id="408172"/>
    <lineage>
        <taxon>unclassified sequences</taxon>
        <taxon>metagenomes</taxon>
        <taxon>ecological metagenomes</taxon>
    </lineage>
</organism>
<evidence type="ECO:0008006" key="3">
    <source>
        <dbReference type="Google" id="ProtNLM"/>
    </source>
</evidence>
<dbReference type="PROSITE" id="PS51130">
    <property type="entry name" value="PDXT_SNO_2"/>
    <property type="match status" value="1"/>
</dbReference>
<dbReference type="GO" id="GO:1903600">
    <property type="term" value="C:glutaminase complex"/>
    <property type="evidence" value="ECO:0007669"/>
    <property type="project" value="TreeGrafter"/>
</dbReference>